<evidence type="ECO:0000259" key="10">
    <source>
        <dbReference type="PROSITE" id="PS50011"/>
    </source>
</evidence>
<keyword evidence="4" id="KW-0547">Nucleotide-binding</keyword>
<protein>
    <recommendedName>
        <fullName evidence="1">non-specific serine/threonine protein kinase</fullName>
        <ecNumber evidence="1">2.7.11.1</ecNumber>
    </recommendedName>
</protein>
<dbReference type="STRING" id="98765.A0A2R6NYL7"/>
<dbReference type="InterPro" id="IPR011009">
    <property type="entry name" value="Kinase-like_dom_sf"/>
</dbReference>
<keyword evidence="2" id="KW-0723">Serine/threonine-protein kinase</keyword>
<dbReference type="PANTHER" id="PTHR24361">
    <property type="entry name" value="MITOGEN-ACTIVATED KINASE KINASE KINASE"/>
    <property type="match status" value="1"/>
</dbReference>
<evidence type="ECO:0000256" key="1">
    <source>
        <dbReference type="ARBA" id="ARBA00012513"/>
    </source>
</evidence>
<proteinExistence type="predicted"/>
<evidence type="ECO:0000256" key="3">
    <source>
        <dbReference type="ARBA" id="ARBA00022679"/>
    </source>
</evidence>
<dbReference type="Proteomes" id="UP000186601">
    <property type="component" value="Unassembled WGS sequence"/>
</dbReference>
<reference evidence="11 12" key="1">
    <citation type="submission" date="2018-02" db="EMBL/GenBank/DDBJ databases">
        <title>Genome sequence of the basidiomycete white-rot fungus Phlebia centrifuga.</title>
        <authorList>
            <person name="Granchi Z."/>
            <person name="Peng M."/>
            <person name="de Vries R.P."/>
            <person name="Hilden K."/>
            <person name="Makela M.R."/>
            <person name="Grigoriev I."/>
            <person name="Riley R."/>
        </authorList>
    </citation>
    <scope>NUCLEOTIDE SEQUENCE [LARGE SCALE GENOMIC DNA]</scope>
    <source>
        <strain evidence="11 12">FBCC195</strain>
    </source>
</reference>
<gene>
    <name evidence="11" type="ORF">PHLCEN_2v6715</name>
</gene>
<dbReference type="Gene3D" id="1.25.10.10">
    <property type="entry name" value="Leucine-rich Repeat Variant"/>
    <property type="match status" value="1"/>
</dbReference>
<feature type="region of interest" description="Disordered" evidence="9">
    <location>
        <begin position="504"/>
        <end position="629"/>
    </location>
</feature>
<comment type="caution">
    <text evidence="11">The sequence shown here is derived from an EMBL/GenBank/DDBJ whole genome shotgun (WGS) entry which is preliminary data.</text>
</comment>
<keyword evidence="6" id="KW-0067">ATP-binding</keyword>
<evidence type="ECO:0000256" key="7">
    <source>
        <dbReference type="ARBA" id="ARBA00047899"/>
    </source>
</evidence>
<dbReference type="Gene3D" id="1.10.510.10">
    <property type="entry name" value="Transferase(Phosphotransferase) domain 1"/>
    <property type="match status" value="1"/>
</dbReference>
<dbReference type="InterPro" id="IPR016024">
    <property type="entry name" value="ARM-type_fold"/>
</dbReference>
<feature type="compositionally biased region" description="Polar residues" evidence="9">
    <location>
        <begin position="591"/>
        <end position="610"/>
    </location>
</feature>
<evidence type="ECO:0000256" key="8">
    <source>
        <dbReference type="ARBA" id="ARBA00048679"/>
    </source>
</evidence>
<dbReference type="PROSITE" id="PS00108">
    <property type="entry name" value="PROTEIN_KINASE_ST"/>
    <property type="match status" value="1"/>
</dbReference>
<keyword evidence="12" id="KW-1185">Reference proteome</keyword>
<evidence type="ECO:0000256" key="9">
    <source>
        <dbReference type="SAM" id="MobiDB-lite"/>
    </source>
</evidence>
<dbReference type="Pfam" id="PF00069">
    <property type="entry name" value="Pkinase"/>
    <property type="match status" value="1"/>
</dbReference>
<dbReference type="InterPro" id="IPR008271">
    <property type="entry name" value="Ser/Thr_kinase_AS"/>
</dbReference>
<dbReference type="InterPro" id="IPR011989">
    <property type="entry name" value="ARM-like"/>
</dbReference>
<dbReference type="GO" id="GO:0005737">
    <property type="term" value="C:cytoplasm"/>
    <property type="evidence" value="ECO:0007669"/>
    <property type="project" value="TreeGrafter"/>
</dbReference>
<dbReference type="SUPFAM" id="SSF56112">
    <property type="entry name" value="Protein kinase-like (PK-like)"/>
    <property type="match status" value="1"/>
</dbReference>
<keyword evidence="3" id="KW-0808">Transferase</keyword>
<feature type="compositionally biased region" description="Low complexity" evidence="9">
    <location>
        <begin position="518"/>
        <end position="536"/>
    </location>
</feature>
<dbReference type="EMBL" id="MLYV02000653">
    <property type="protein sequence ID" value="PSR80458.1"/>
    <property type="molecule type" value="Genomic_DNA"/>
</dbReference>
<feature type="compositionally biased region" description="Polar residues" evidence="9">
    <location>
        <begin position="346"/>
        <end position="357"/>
    </location>
</feature>
<dbReference type="EC" id="2.7.11.1" evidence="1"/>
<dbReference type="InterPro" id="IPR000719">
    <property type="entry name" value="Prot_kinase_dom"/>
</dbReference>
<sequence length="986" mass="109107">MDDGKGNEQEENISQNEYCLEVQPGGGKKEGGALNWATGETVAVKEIQLSNIPKSEIGQIMSEIDLLKNLNHPNIVKYKGFEKTREFLYIILEFCENGSLHTICKKFGKFPEALVAVYISQVLEGLVYLHDQGVIHRDIKGANILTNKDGCVKLADFGVASSTTAGAVRDNEVVGSPYWMAPEVIEQSGATTASDIWSVGCTAIELLEGKPPYHFLDPMPAMFRIVQDDCPPIPEGASPIVKDFLYHCFQKDCNLRISAKKLLRHPWMVSARKQMAGQQAAKGVEGPEKRPVSNYNYDQAVLKVQEWNEALKSPSKPAKHPQRRRPSENDGQGSPSLQPIDFGVPISTSFPSLHHPPTSTNGLKAIASTAKVPVAVSLHSHQIRETLPIPFILQQPEEQTDNWDDDFEEGISLTKLQALEKPPSEDEKLEIEDNGQTIRAGRSPVSGPVPLPIAKAPSPTIQPIAEDFSDTDFAEDDDNLQEKVANFKMKNSYRGLFHPDDIKTVGLTSSSPGPRTAPLPSLSRKPSRPSLNPLSSGAPSPRLHSRSSSFASPGGSFGRSEARRLHSQPEFRKYTEEDDEDYEDVFGKPSGASSQPMQTLQLNTRLSNKSWLGDDDDEEDPFAEIDEGFTEEDLETNLQRDKYARLCNTVNQLIDELTPSAPDFQLRDACDQLLNIMIETPEMQSQLVSAHGMLAIMEVLESRTSRDVTLRLLQIVNALVNTDMGFLESFCLIGGIPVMMGFTSKKYPAECRLEASNFIRLLCHSSVLTLQMFISCRGLKVLVDLLDEDYTEQTELVVHALNGICSVFELQSPTTKNDFCRMFIREGLLDPLSSALLNIMTSQGDSAAEMNGKIIQIILVFCQVSQSDIHVRNALGTRKVVRRLLRACELLEPEHLVHMLKAVKHLSMSATLLEVLQNANAIEILVKILDEQSTGPYSTVCIDSRSLPDCDGLTNPCRKSATTSSKPVIIFVDSISLDRKKLRKPD</sequence>
<dbReference type="OrthoDB" id="8693905at2759"/>
<evidence type="ECO:0000256" key="2">
    <source>
        <dbReference type="ARBA" id="ARBA00022527"/>
    </source>
</evidence>
<dbReference type="AlphaFoldDB" id="A0A2R6NYL7"/>
<feature type="region of interest" description="Disordered" evidence="9">
    <location>
        <begin position="312"/>
        <end position="357"/>
    </location>
</feature>
<dbReference type="PROSITE" id="PS50011">
    <property type="entry name" value="PROTEIN_KINASE_DOM"/>
    <property type="match status" value="1"/>
</dbReference>
<dbReference type="SUPFAM" id="SSF48371">
    <property type="entry name" value="ARM repeat"/>
    <property type="match status" value="1"/>
</dbReference>
<feature type="compositionally biased region" description="Basic and acidic residues" evidence="9">
    <location>
        <begin position="560"/>
        <end position="575"/>
    </location>
</feature>
<dbReference type="InterPro" id="IPR053235">
    <property type="entry name" value="Ser_Thr_kinase"/>
</dbReference>
<feature type="domain" description="Protein kinase" evidence="10">
    <location>
        <begin position="1"/>
        <end position="268"/>
    </location>
</feature>
<dbReference type="CDD" id="cd06627">
    <property type="entry name" value="STKc_Cdc7_like"/>
    <property type="match status" value="1"/>
</dbReference>
<feature type="compositionally biased region" description="Acidic residues" evidence="9">
    <location>
        <begin position="613"/>
        <end position="629"/>
    </location>
</feature>
<name>A0A2R6NYL7_9APHY</name>
<evidence type="ECO:0000256" key="4">
    <source>
        <dbReference type="ARBA" id="ARBA00022741"/>
    </source>
</evidence>
<keyword evidence="5" id="KW-0418">Kinase</keyword>
<organism evidence="11 12">
    <name type="scientific">Hermanssonia centrifuga</name>
    <dbReference type="NCBI Taxonomy" id="98765"/>
    <lineage>
        <taxon>Eukaryota</taxon>
        <taxon>Fungi</taxon>
        <taxon>Dikarya</taxon>
        <taxon>Basidiomycota</taxon>
        <taxon>Agaricomycotina</taxon>
        <taxon>Agaricomycetes</taxon>
        <taxon>Polyporales</taxon>
        <taxon>Meruliaceae</taxon>
        <taxon>Hermanssonia</taxon>
    </lineage>
</organism>
<evidence type="ECO:0000313" key="11">
    <source>
        <dbReference type="EMBL" id="PSR80458.1"/>
    </source>
</evidence>
<evidence type="ECO:0000313" key="12">
    <source>
        <dbReference type="Proteomes" id="UP000186601"/>
    </source>
</evidence>
<dbReference type="SMART" id="SM00220">
    <property type="entry name" value="S_TKc"/>
    <property type="match status" value="1"/>
</dbReference>
<accession>A0A2R6NYL7</accession>
<comment type="catalytic activity">
    <reaction evidence="7">
        <text>L-threonyl-[protein] + ATP = O-phospho-L-threonyl-[protein] + ADP + H(+)</text>
        <dbReference type="Rhea" id="RHEA:46608"/>
        <dbReference type="Rhea" id="RHEA-COMP:11060"/>
        <dbReference type="Rhea" id="RHEA-COMP:11605"/>
        <dbReference type="ChEBI" id="CHEBI:15378"/>
        <dbReference type="ChEBI" id="CHEBI:30013"/>
        <dbReference type="ChEBI" id="CHEBI:30616"/>
        <dbReference type="ChEBI" id="CHEBI:61977"/>
        <dbReference type="ChEBI" id="CHEBI:456216"/>
        <dbReference type="EC" id="2.7.11.1"/>
    </reaction>
</comment>
<comment type="catalytic activity">
    <reaction evidence="8">
        <text>L-seryl-[protein] + ATP = O-phospho-L-seryl-[protein] + ADP + H(+)</text>
        <dbReference type="Rhea" id="RHEA:17989"/>
        <dbReference type="Rhea" id="RHEA-COMP:9863"/>
        <dbReference type="Rhea" id="RHEA-COMP:11604"/>
        <dbReference type="ChEBI" id="CHEBI:15378"/>
        <dbReference type="ChEBI" id="CHEBI:29999"/>
        <dbReference type="ChEBI" id="CHEBI:30616"/>
        <dbReference type="ChEBI" id="CHEBI:83421"/>
        <dbReference type="ChEBI" id="CHEBI:456216"/>
        <dbReference type="EC" id="2.7.11.1"/>
    </reaction>
</comment>
<dbReference type="PANTHER" id="PTHR24361:SF433">
    <property type="entry name" value="PROTEIN KINASE DOMAIN-CONTAINING PROTEIN"/>
    <property type="match status" value="1"/>
</dbReference>
<dbReference type="GO" id="GO:0004674">
    <property type="term" value="F:protein serine/threonine kinase activity"/>
    <property type="evidence" value="ECO:0007669"/>
    <property type="project" value="UniProtKB-KW"/>
</dbReference>
<evidence type="ECO:0000256" key="5">
    <source>
        <dbReference type="ARBA" id="ARBA00022777"/>
    </source>
</evidence>
<dbReference type="GO" id="GO:0005524">
    <property type="term" value="F:ATP binding"/>
    <property type="evidence" value="ECO:0007669"/>
    <property type="project" value="UniProtKB-KW"/>
</dbReference>
<evidence type="ECO:0000256" key="6">
    <source>
        <dbReference type="ARBA" id="ARBA00022840"/>
    </source>
</evidence>